<dbReference type="GO" id="GO:0005886">
    <property type="term" value="C:plasma membrane"/>
    <property type="evidence" value="ECO:0007669"/>
    <property type="project" value="UniProtKB-SubCell"/>
</dbReference>
<dbReference type="EMBL" id="REFO01000013">
    <property type="protein sequence ID" value="RMA93279.1"/>
    <property type="molecule type" value="Genomic_DNA"/>
</dbReference>
<feature type="transmembrane region" description="Helical" evidence="7">
    <location>
        <begin position="95"/>
        <end position="116"/>
    </location>
</feature>
<evidence type="ECO:0000256" key="3">
    <source>
        <dbReference type="ARBA" id="ARBA00022475"/>
    </source>
</evidence>
<feature type="transmembrane region" description="Helical" evidence="7">
    <location>
        <begin position="62"/>
        <end position="83"/>
    </location>
</feature>
<comment type="subcellular location">
    <subcellularLocation>
        <location evidence="1">Cell membrane</location>
        <topology evidence="1">Multi-pass membrane protein</topology>
    </subcellularLocation>
</comment>
<feature type="domain" description="Glycine transporter" evidence="8">
    <location>
        <begin position="98"/>
        <end position="169"/>
    </location>
</feature>
<feature type="transmembrane region" description="Helical" evidence="7">
    <location>
        <begin position="177"/>
        <end position="198"/>
    </location>
</feature>
<comment type="similarity">
    <text evidence="2">Belongs to the UPF0126 family.</text>
</comment>
<proteinExistence type="inferred from homology"/>
<evidence type="ECO:0000256" key="4">
    <source>
        <dbReference type="ARBA" id="ARBA00022692"/>
    </source>
</evidence>
<dbReference type="PANTHER" id="PTHR30506">
    <property type="entry name" value="INNER MEMBRANE PROTEIN"/>
    <property type="match status" value="1"/>
</dbReference>
<keyword evidence="6 7" id="KW-0472">Membrane</keyword>
<dbReference type="InterPro" id="IPR005115">
    <property type="entry name" value="Gly_transporter"/>
</dbReference>
<name>A0A3M0BAS8_9AQUI</name>
<dbReference type="Proteomes" id="UP000280842">
    <property type="component" value="Unassembled WGS sequence"/>
</dbReference>
<evidence type="ECO:0000313" key="9">
    <source>
        <dbReference type="EMBL" id="RMA93279.1"/>
    </source>
</evidence>
<evidence type="ECO:0000256" key="1">
    <source>
        <dbReference type="ARBA" id="ARBA00004651"/>
    </source>
</evidence>
<feature type="transmembrane region" description="Helical" evidence="7">
    <location>
        <begin position="32"/>
        <end position="50"/>
    </location>
</feature>
<feature type="transmembrane region" description="Helical" evidence="7">
    <location>
        <begin position="122"/>
        <end position="143"/>
    </location>
</feature>
<dbReference type="AlphaFoldDB" id="A0A3M0BAS8"/>
<sequence length="206" mass="22031">MVSTEEIFTIMNIIGLIAFAITGSMKAIEDKLDLLGITTLGIMTALGGGITRDILVNNIPNALLSISDMSFALIGVWFALVLYKIFGIDIKHRYIIQIPDAIGLAAFTTTGAVIAYNAHVSFFGIIILATITGVGGGLISDLLLRRVPSVLKEDFYASCSIIGAIVFYIAILSGVSIGLSGLICSIVVLMIRILAIIYKWKLPTFS</sequence>
<protein>
    <submittedName>
        <fullName evidence="9">Putative membrane protein YeiH</fullName>
    </submittedName>
</protein>
<dbReference type="RefSeq" id="WP_211325079.1">
    <property type="nucleotide sequence ID" value="NZ_REFO01000013.1"/>
</dbReference>
<gene>
    <name evidence="9" type="ORF">CLV39_1340</name>
</gene>
<evidence type="ECO:0000256" key="6">
    <source>
        <dbReference type="ARBA" id="ARBA00023136"/>
    </source>
</evidence>
<evidence type="ECO:0000256" key="2">
    <source>
        <dbReference type="ARBA" id="ARBA00008193"/>
    </source>
</evidence>
<comment type="caution">
    <text evidence="9">The sequence shown here is derived from an EMBL/GenBank/DDBJ whole genome shotgun (WGS) entry which is preliminary data.</text>
</comment>
<accession>A0A3M0BAS8</accession>
<keyword evidence="5 7" id="KW-1133">Transmembrane helix</keyword>
<evidence type="ECO:0000313" key="10">
    <source>
        <dbReference type="Proteomes" id="UP000280842"/>
    </source>
</evidence>
<evidence type="ECO:0000256" key="5">
    <source>
        <dbReference type="ARBA" id="ARBA00022989"/>
    </source>
</evidence>
<evidence type="ECO:0000256" key="7">
    <source>
        <dbReference type="SAM" id="Phobius"/>
    </source>
</evidence>
<feature type="transmembrane region" description="Helical" evidence="7">
    <location>
        <begin position="6"/>
        <end position="25"/>
    </location>
</feature>
<keyword evidence="10" id="KW-1185">Reference proteome</keyword>
<keyword evidence="4 7" id="KW-0812">Transmembrane</keyword>
<dbReference type="Pfam" id="PF03458">
    <property type="entry name" value="Gly_transporter"/>
    <property type="match status" value="2"/>
</dbReference>
<organism evidence="9 10">
    <name type="scientific">Hydrogenothermus marinus</name>
    <dbReference type="NCBI Taxonomy" id="133270"/>
    <lineage>
        <taxon>Bacteria</taxon>
        <taxon>Pseudomonadati</taxon>
        <taxon>Aquificota</taxon>
        <taxon>Aquificia</taxon>
        <taxon>Aquificales</taxon>
        <taxon>Hydrogenothermaceae</taxon>
        <taxon>Hydrogenothermus</taxon>
    </lineage>
</organism>
<dbReference type="PANTHER" id="PTHR30506:SF3">
    <property type="entry name" value="UPF0126 INNER MEMBRANE PROTEIN YADS-RELATED"/>
    <property type="match status" value="1"/>
</dbReference>
<feature type="domain" description="Glycine transporter" evidence="8">
    <location>
        <begin position="10"/>
        <end position="83"/>
    </location>
</feature>
<evidence type="ECO:0000259" key="8">
    <source>
        <dbReference type="Pfam" id="PF03458"/>
    </source>
</evidence>
<reference evidence="9 10" key="1">
    <citation type="submission" date="2018-10" db="EMBL/GenBank/DDBJ databases">
        <title>Genomic Encyclopedia of Archaeal and Bacterial Type Strains, Phase II (KMG-II): from individual species to whole genera.</title>
        <authorList>
            <person name="Goeker M."/>
        </authorList>
    </citation>
    <scope>NUCLEOTIDE SEQUENCE [LARGE SCALE GENOMIC DNA]</scope>
    <source>
        <strain evidence="9 10">VM1</strain>
    </source>
</reference>
<keyword evidence="3" id="KW-1003">Cell membrane</keyword>